<evidence type="ECO:0000313" key="3">
    <source>
        <dbReference type="Proteomes" id="UP000662074"/>
    </source>
</evidence>
<accession>A0A917JAE0</accession>
<proteinExistence type="predicted"/>
<reference evidence="2" key="1">
    <citation type="journal article" date="2014" name="Int. J. Syst. Evol. Microbiol.">
        <title>Complete genome sequence of Corynebacterium casei LMG S-19264T (=DSM 44701T), isolated from a smear-ripened cheese.</title>
        <authorList>
            <consortium name="US DOE Joint Genome Institute (JGI-PGF)"/>
            <person name="Walter F."/>
            <person name="Albersmeier A."/>
            <person name="Kalinowski J."/>
            <person name="Ruckert C."/>
        </authorList>
    </citation>
    <scope>NUCLEOTIDE SEQUENCE</scope>
    <source>
        <strain evidence="2">CCM 8711</strain>
    </source>
</reference>
<evidence type="ECO:0008006" key="4">
    <source>
        <dbReference type="Google" id="ProtNLM"/>
    </source>
</evidence>
<feature type="chain" id="PRO_5037480105" description="Outer membrane beta-barrel protein" evidence="1">
    <location>
        <begin position="23"/>
        <end position="228"/>
    </location>
</feature>
<dbReference type="EMBL" id="BMDO01000005">
    <property type="protein sequence ID" value="GGI50942.1"/>
    <property type="molecule type" value="Genomic_DNA"/>
</dbReference>
<sequence>MYRKFVFLIPLLILLGAGHVAAQINNSGDLILHQQSVKLNLGSQGIGAEYAYGIDKKVALRLGINVIPVSVNDAFDIADFNSTSKVSAKFTNIHLLADYTPFKSAPAFRLVGGAAYFVRGRGSMQVQPKDNYTYGDIVLTPDQVGYLNLDVDWKGIAPYAGIGLFKVMPKRHFNVNVDLGTYYLKEPDVKIVGTGILKGNNTQEGQLKDNVKDYRWLPVFQLNFSYKL</sequence>
<evidence type="ECO:0000313" key="2">
    <source>
        <dbReference type="EMBL" id="GGI50942.1"/>
    </source>
</evidence>
<evidence type="ECO:0000256" key="1">
    <source>
        <dbReference type="SAM" id="SignalP"/>
    </source>
</evidence>
<keyword evidence="1" id="KW-0732">Signal</keyword>
<dbReference type="Gene3D" id="2.40.160.170">
    <property type="match status" value="1"/>
</dbReference>
<dbReference type="Proteomes" id="UP000662074">
    <property type="component" value="Unassembled WGS sequence"/>
</dbReference>
<name>A0A917JAE0_9SPHI</name>
<reference evidence="2" key="2">
    <citation type="submission" date="2020-09" db="EMBL/GenBank/DDBJ databases">
        <authorList>
            <person name="Sun Q."/>
            <person name="Sedlacek I."/>
        </authorList>
    </citation>
    <scope>NUCLEOTIDE SEQUENCE</scope>
    <source>
        <strain evidence="2">CCM 8711</strain>
    </source>
</reference>
<keyword evidence="3" id="KW-1185">Reference proteome</keyword>
<protein>
    <recommendedName>
        <fullName evidence="4">Outer membrane beta-barrel protein</fullName>
    </recommendedName>
</protein>
<comment type="caution">
    <text evidence="2">The sequence shown here is derived from an EMBL/GenBank/DDBJ whole genome shotgun (WGS) entry which is preliminary data.</text>
</comment>
<gene>
    <name evidence="2" type="ORF">GCM10011425_21540</name>
</gene>
<dbReference type="AlphaFoldDB" id="A0A917JAE0"/>
<dbReference type="RefSeq" id="WP_229747103.1">
    <property type="nucleotide sequence ID" value="NZ_BMDO01000005.1"/>
</dbReference>
<feature type="signal peptide" evidence="1">
    <location>
        <begin position="1"/>
        <end position="22"/>
    </location>
</feature>
<organism evidence="2 3">
    <name type="scientific">Mucilaginibacter galii</name>
    <dbReference type="NCBI Taxonomy" id="2005073"/>
    <lineage>
        <taxon>Bacteria</taxon>
        <taxon>Pseudomonadati</taxon>
        <taxon>Bacteroidota</taxon>
        <taxon>Sphingobacteriia</taxon>
        <taxon>Sphingobacteriales</taxon>
        <taxon>Sphingobacteriaceae</taxon>
        <taxon>Mucilaginibacter</taxon>
    </lineage>
</organism>